<feature type="transmembrane region" description="Helical" evidence="8">
    <location>
        <begin position="307"/>
        <end position="328"/>
    </location>
</feature>
<keyword evidence="6 8" id="KW-0472">Membrane</keyword>
<feature type="transmembrane region" description="Helical" evidence="8">
    <location>
        <begin position="223"/>
        <end position="248"/>
    </location>
</feature>
<dbReference type="Pfam" id="PF07690">
    <property type="entry name" value="MFS_1"/>
    <property type="match status" value="1"/>
</dbReference>
<feature type="region of interest" description="Disordered" evidence="7">
    <location>
        <begin position="170"/>
        <end position="202"/>
    </location>
</feature>
<dbReference type="Gene3D" id="1.20.1250.20">
    <property type="entry name" value="MFS general substrate transporter like domains"/>
    <property type="match status" value="1"/>
</dbReference>
<dbReference type="InterPro" id="IPR050171">
    <property type="entry name" value="MFS_Transporters"/>
</dbReference>
<reference evidence="10 11" key="1">
    <citation type="submission" date="2023-09" db="EMBL/GenBank/DDBJ databases">
        <title>Complete genome of Streptomyces roseicoloratus T14.</title>
        <authorList>
            <person name="Bashizi T."/>
            <person name="Kim M.-J."/>
            <person name="Lee G."/>
            <person name="Tagele S.B."/>
            <person name="Shin J.-H."/>
        </authorList>
    </citation>
    <scope>NUCLEOTIDE SEQUENCE [LARGE SCALE GENOMIC DNA]</scope>
    <source>
        <strain evidence="10 11">T14</strain>
    </source>
</reference>
<feature type="transmembrane region" description="Helical" evidence="8">
    <location>
        <begin position="143"/>
        <end position="164"/>
    </location>
</feature>
<dbReference type="InterPro" id="IPR020846">
    <property type="entry name" value="MFS_dom"/>
</dbReference>
<evidence type="ECO:0000259" key="9">
    <source>
        <dbReference type="PROSITE" id="PS50850"/>
    </source>
</evidence>
<comment type="subcellular location">
    <subcellularLocation>
        <location evidence="1">Cell membrane</location>
        <topology evidence="1">Multi-pass membrane protein</topology>
    </subcellularLocation>
</comment>
<evidence type="ECO:0000256" key="1">
    <source>
        <dbReference type="ARBA" id="ARBA00004651"/>
    </source>
</evidence>
<proteinExistence type="predicted"/>
<dbReference type="SUPFAM" id="SSF103473">
    <property type="entry name" value="MFS general substrate transporter"/>
    <property type="match status" value="1"/>
</dbReference>
<keyword evidence="2" id="KW-0813">Transport</keyword>
<keyword evidence="3" id="KW-1003">Cell membrane</keyword>
<feature type="transmembrane region" description="Helical" evidence="8">
    <location>
        <begin position="83"/>
        <end position="103"/>
    </location>
</feature>
<feature type="transmembrane region" description="Helical" evidence="8">
    <location>
        <begin position="254"/>
        <end position="274"/>
    </location>
</feature>
<evidence type="ECO:0000313" key="10">
    <source>
        <dbReference type="EMBL" id="WMX45712.1"/>
    </source>
</evidence>
<dbReference type="RefSeq" id="WP_128983949.1">
    <property type="nucleotide sequence ID" value="NZ_CP133762.1"/>
</dbReference>
<evidence type="ECO:0000256" key="4">
    <source>
        <dbReference type="ARBA" id="ARBA00022692"/>
    </source>
</evidence>
<evidence type="ECO:0000256" key="3">
    <source>
        <dbReference type="ARBA" id="ARBA00022475"/>
    </source>
</evidence>
<feature type="region of interest" description="Disordered" evidence="7">
    <location>
        <begin position="396"/>
        <end position="439"/>
    </location>
</feature>
<organism evidence="10 11">
    <name type="scientific">Streptomyces roseicoloratus</name>
    <dbReference type="NCBI Taxonomy" id="2508722"/>
    <lineage>
        <taxon>Bacteria</taxon>
        <taxon>Bacillati</taxon>
        <taxon>Actinomycetota</taxon>
        <taxon>Actinomycetes</taxon>
        <taxon>Kitasatosporales</taxon>
        <taxon>Streptomycetaceae</taxon>
        <taxon>Streptomyces</taxon>
    </lineage>
</organism>
<evidence type="ECO:0000256" key="5">
    <source>
        <dbReference type="ARBA" id="ARBA00022989"/>
    </source>
</evidence>
<evidence type="ECO:0000256" key="6">
    <source>
        <dbReference type="ARBA" id="ARBA00023136"/>
    </source>
</evidence>
<keyword evidence="4 8" id="KW-0812">Transmembrane</keyword>
<evidence type="ECO:0000256" key="8">
    <source>
        <dbReference type="SAM" id="Phobius"/>
    </source>
</evidence>
<dbReference type="EMBL" id="CP133762">
    <property type="protein sequence ID" value="WMX45712.1"/>
    <property type="molecule type" value="Genomic_DNA"/>
</dbReference>
<evidence type="ECO:0000256" key="2">
    <source>
        <dbReference type="ARBA" id="ARBA00022448"/>
    </source>
</evidence>
<feature type="transmembrane region" description="Helical" evidence="8">
    <location>
        <begin position="115"/>
        <end position="137"/>
    </location>
</feature>
<feature type="transmembrane region" description="Helical" evidence="8">
    <location>
        <begin position="340"/>
        <end position="361"/>
    </location>
</feature>
<accession>A0ABY9RU36</accession>
<feature type="transmembrane region" description="Helical" evidence="8">
    <location>
        <begin position="58"/>
        <end position="77"/>
    </location>
</feature>
<keyword evidence="5 8" id="KW-1133">Transmembrane helix</keyword>
<dbReference type="Proteomes" id="UP001250858">
    <property type="component" value="Chromosome"/>
</dbReference>
<sequence>MLSNIPTPLFGLWQHRIGYSTGTTTVIFAAYIGGLLLALPFTGALADRYGARRVLTPALAAALVSCVLFMTAGHVLTLITARLLTGVAVGAVLSAGTAAVVHVGGPARRTQASLAASVAIGTGLAAGPLAGGAISQYLGAPTVTAFVFEGVLLLTAVAVVLVLLPRPPAPDPQSENGAGPGERAAGPDGRGTRPGRSRAAAGAGWLRLPSVPPANRRGLVTSLMAYAPGMTGTSLLLALGPTLLGSLLDTTDRLVTGGIGFLMFGASTAVQFLAKRLPTGRVLAAAGVVTGLAMLGTAAAVHSRSLTVLACAAVLAGIGQGMSQYGGFTRLATEVPAPRLAEANAALSVGGYLFAGILPVLTGYATDATGVTTSATAFASLIAAAALSGTVLIRTTRRRPPRIQEPGPREPAAVQGAFRREPPQPMPTTCAQSGGTSGA</sequence>
<dbReference type="InterPro" id="IPR036259">
    <property type="entry name" value="MFS_trans_sf"/>
</dbReference>
<keyword evidence="11" id="KW-1185">Reference proteome</keyword>
<feature type="domain" description="Major facilitator superfamily (MFS) profile" evidence="9">
    <location>
        <begin position="1"/>
        <end position="397"/>
    </location>
</feature>
<name>A0ABY9RU36_9ACTN</name>
<feature type="compositionally biased region" description="Polar residues" evidence="7">
    <location>
        <begin position="427"/>
        <end position="439"/>
    </location>
</feature>
<feature type="transmembrane region" description="Helical" evidence="8">
    <location>
        <begin position="26"/>
        <end position="46"/>
    </location>
</feature>
<dbReference type="PANTHER" id="PTHR23517:SF13">
    <property type="entry name" value="MAJOR FACILITATOR SUPERFAMILY MFS_1"/>
    <property type="match status" value="1"/>
</dbReference>
<evidence type="ECO:0000313" key="11">
    <source>
        <dbReference type="Proteomes" id="UP001250858"/>
    </source>
</evidence>
<protein>
    <submittedName>
        <fullName evidence="10">MFS transporter</fullName>
    </submittedName>
</protein>
<evidence type="ECO:0000256" key="7">
    <source>
        <dbReference type="SAM" id="MobiDB-lite"/>
    </source>
</evidence>
<feature type="transmembrane region" description="Helical" evidence="8">
    <location>
        <begin position="373"/>
        <end position="393"/>
    </location>
</feature>
<dbReference type="PROSITE" id="PS50850">
    <property type="entry name" value="MFS"/>
    <property type="match status" value="1"/>
</dbReference>
<feature type="transmembrane region" description="Helical" evidence="8">
    <location>
        <begin position="281"/>
        <end position="301"/>
    </location>
</feature>
<dbReference type="InterPro" id="IPR011701">
    <property type="entry name" value="MFS"/>
</dbReference>
<gene>
    <name evidence="10" type="ORF">RGF97_13805</name>
</gene>
<dbReference type="PANTHER" id="PTHR23517">
    <property type="entry name" value="RESISTANCE PROTEIN MDTM, PUTATIVE-RELATED-RELATED"/>
    <property type="match status" value="1"/>
</dbReference>